<dbReference type="AlphaFoldDB" id="A0A3N4JGD4"/>
<feature type="transmembrane region" description="Helical" evidence="1">
    <location>
        <begin position="35"/>
        <end position="54"/>
    </location>
</feature>
<gene>
    <name evidence="2" type="ORF">L873DRAFT_1809848</name>
</gene>
<dbReference type="EMBL" id="ML120405">
    <property type="protein sequence ID" value="RPA97329.1"/>
    <property type="molecule type" value="Genomic_DNA"/>
</dbReference>
<keyword evidence="1" id="KW-0812">Transmembrane</keyword>
<keyword evidence="1" id="KW-1133">Transmembrane helix</keyword>
<name>A0A3N4JGD4_9PEZI</name>
<accession>A0A3N4JGD4</accession>
<organism evidence="2 3">
    <name type="scientific">Choiromyces venosus 120613-1</name>
    <dbReference type="NCBI Taxonomy" id="1336337"/>
    <lineage>
        <taxon>Eukaryota</taxon>
        <taxon>Fungi</taxon>
        <taxon>Dikarya</taxon>
        <taxon>Ascomycota</taxon>
        <taxon>Pezizomycotina</taxon>
        <taxon>Pezizomycetes</taxon>
        <taxon>Pezizales</taxon>
        <taxon>Tuberaceae</taxon>
        <taxon>Choiromyces</taxon>
    </lineage>
</organism>
<dbReference type="Proteomes" id="UP000276215">
    <property type="component" value="Unassembled WGS sequence"/>
</dbReference>
<proteinExistence type="predicted"/>
<protein>
    <submittedName>
        <fullName evidence="2">Uncharacterized protein</fullName>
    </submittedName>
</protein>
<keyword evidence="1" id="KW-0472">Membrane</keyword>
<evidence type="ECO:0000256" key="1">
    <source>
        <dbReference type="SAM" id="Phobius"/>
    </source>
</evidence>
<evidence type="ECO:0000313" key="3">
    <source>
        <dbReference type="Proteomes" id="UP000276215"/>
    </source>
</evidence>
<reference evidence="2 3" key="1">
    <citation type="journal article" date="2018" name="Nat. Ecol. Evol.">
        <title>Pezizomycetes genomes reveal the molecular basis of ectomycorrhizal truffle lifestyle.</title>
        <authorList>
            <person name="Murat C."/>
            <person name="Payen T."/>
            <person name="Noel B."/>
            <person name="Kuo A."/>
            <person name="Morin E."/>
            <person name="Chen J."/>
            <person name="Kohler A."/>
            <person name="Krizsan K."/>
            <person name="Balestrini R."/>
            <person name="Da Silva C."/>
            <person name="Montanini B."/>
            <person name="Hainaut M."/>
            <person name="Levati E."/>
            <person name="Barry K.W."/>
            <person name="Belfiori B."/>
            <person name="Cichocki N."/>
            <person name="Clum A."/>
            <person name="Dockter R.B."/>
            <person name="Fauchery L."/>
            <person name="Guy J."/>
            <person name="Iotti M."/>
            <person name="Le Tacon F."/>
            <person name="Lindquist E.A."/>
            <person name="Lipzen A."/>
            <person name="Malagnac F."/>
            <person name="Mello A."/>
            <person name="Molinier V."/>
            <person name="Miyauchi S."/>
            <person name="Poulain J."/>
            <person name="Riccioni C."/>
            <person name="Rubini A."/>
            <person name="Sitrit Y."/>
            <person name="Splivallo R."/>
            <person name="Traeger S."/>
            <person name="Wang M."/>
            <person name="Zifcakova L."/>
            <person name="Wipf D."/>
            <person name="Zambonelli A."/>
            <person name="Paolocci F."/>
            <person name="Nowrousian M."/>
            <person name="Ottonello S."/>
            <person name="Baldrian P."/>
            <person name="Spatafora J.W."/>
            <person name="Henrissat B."/>
            <person name="Nagy L.G."/>
            <person name="Aury J.M."/>
            <person name="Wincker P."/>
            <person name="Grigoriev I.V."/>
            <person name="Bonfante P."/>
            <person name="Martin F.M."/>
        </authorList>
    </citation>
    <scope>NUCLEOTIDE SEQUENCE [LARGE SCALE GENOMIC DNA]</scope>
    <source>
        <strain evidence="2 3">120613-1</strain>
    </source>
</reference>
<sequence>MAFRCQCHFEGIEGHIRGGLRRSSDPRVRKSTSTVLTRLLITGILCLDLGGFFLPAPSQNELQGGKCLGFGSK</sequence>
<keyword evidence="3" id="KW-1185">Reference proteome</keyword>
<evidence type="ECO:0000313" key="2">
    <source>
        <dbReference type="EMBL" id="RPA97329.1"/>
    </source>
</evidence>